<organism evidence="1 2">
    <name type="scientific">Suillus discolor</name>
    <dbReference type="NCBI Taxonomy" id="1912936"/>
    <lineage>
        <taxon>Eukaryota</taxon>
        <taxon>Fungi</taxon>
        <taxon>Dikarya</taxon>
        <taxon>Basidiomycota</taxon>
        <taxon>Agaricomycotina</taxon>
        <taxon>Agaricomycetes</taxon>
        <taxon>Agaricomycetidae</taxon>
        <taxon>Boletales</taxon>
        <taxon>Suillineae</taxon>
        <taxon>Suillaceae</taxon>
        <taxon>Suillus</taxon>
    </lineage>
</organism>
<name>A0A9P7ERU6_9AGAM</name>
<accession>A0A9P7ERU6</accession>
<evidence type="ECO:0000313" key="1">
    <source>
        <dbReference type="EMBL" id="KAG2087447.1"/>
    </source>
</evidence>
<dbReference type="OrthoDB" id="2654164at2759"/>
<comment type="caution">
    <text evidence="1">The sequence shown here is derived from an EMBL/GenBank/DDBJ whole genome shotgun (WGS) entry which is preliminary data.</text>
</comment>
<evidence type="ECO:0000313" key="2">
    <source>
        <dbReference type="Proteomes" id="UP000823399"/>
    </source>
</evidence>
<dbReference type="EMBL" id="JABBWM010000132">
    <property type="protein sequence ID" value="KAG2087447.1"/>
    <property type="molecule type" value="Genomic_DNA"/>
</dbReference>
<reference evidence="1" key="1">
    <citation type="journal article" date="2020" name="New Phytol.">
        <title>Comparative genomics reveals dynamic genome evolution in host specialist ectomycorrhizal fungi.</title>
        <authorList>
            <person name="Lofgren L.A."/>
            <person name="Nguyen N.H."/>
            <person name="Vilgalys R."/>
            <person name="Ruytinx J."/>
            <person name="Liao H.L."/>
            <person name="Branco S."/>
            <person name="Kuo A."/>
            <person name="LaButti K."/>
            <person name="Lipzen A."/>
            <person name="Andreopoulos W."/>
            <person name="Pangilinan J."/>
            <person name="Riley R."/>
            <person name="Hundley H."/>
            <person name="Na H."/>
            <person name="Barry K."/>
            <person name="Grigoriev I.V."/>
            <person name="Stajich J.E."/>
            <person name="Kennedy P.G."/>
        </authorList>
    </citation>
    <scope>NUCLEOTIDE SEQUENCE</scope>
    <source>
        <strain evidence="1">FC423</strain>
    </source>
</reference>
<sequence length="213" mass="24318">MEQFIKAIRMVQNGHVSHSPEDRSLAKEEDTSSEFLFQNGGESSMSGTETLADLDPALEFNWFMTTSHFGVGLYNEISTTRMLHAPGTSVHYFTTLHEAKEYFRLALAVWCARHHLASIQQDTKSSALQKLNFILSIIVQVCPEVWLICHQTIHNKTMEQAKSRTRWRDVVALFRTLDQLSTELGYKSGVPEARIMQSRSYRSAPERACYQVT</sequence>
<keyword evidence="2" id="KW-1185">Reference proteome</keyword>
<dbReference type="AlphaFoldDB" id="A0A9P7ERU6"/>
<gene>
    <name evidence="1" type="ORF">F5147DRAFT_658953</name>
</gene>
<dbReference type="RefSeq" id="XP_041285201.1">
    <property type="nucleotide sequence ID" value="XM_041434524.1"/>
</dbReference>
<proteinExistence type="predicted"/>
<dbReference type="Proteomes" id="UP000823399">
    <property type="component" value="Unassembled WGS sequence"/>
</dbReference>
<protein>
    <submittedName>
        <fullName evidence="1">Uncharacterized protein</fullName>
    </submittedName>
</protein>
<dbReference type="GeneID" id="64696783"/>